<dbReference type="EMBL" id="CVMT01000002">
    <property type="protein sequence ID" value="CRG85986.1"/>
    <property type="molecule type" value="Genomic_DNA"/>
</dbReference>
<dbReference type="SUPFAM" id="SSF57701">
    <property type="entry name" value="Zn2/Cys6 DNA-binding domain"/>
    <property type="match status" value="1"/>
</dbReference>
<dbReference type="GO" id="GO:0000981">
    <property type="term" value="F:DNA-binding transcription factor activity, RNA polymerase II-specific"/>
    <property type="evidence" value="ECO:0007669"/>
    <property type="project" value="InterPro"/>
</dbReference>
<keyword evidence="3" id="KW-0805">Transcription regulation</keyword>
<dbReference type="InterPro" id="IPR007219">
    <property type="entry name" value="XnlR_reg_dom"/>
</dbReference>
<comment type="subcellular location">
    <subcellularLocation>
        <location evidence="1">Nucleus</location>
    </subcellularLocation>
</comment>
<dbReference type="OMA" id="PSANLAW"/>
<dbReference type="Gene3D" id="4.10.240.10">
    <property type="entry name" value="Zn(2)-C6 fungal-type DNA-binding domain"/>
    <property type="match status" value="1"/>
</dbReference>
<feature type="region of interest" description="Disordered" evidence="7">
    <location>
        <begin position="58"/>
        <end position="89"/>
    </location>
</feature>
<keyword evidence="2" id="KW-0479">Metal-binding</keyword>
<dbReference type="PANTHER" id="PTHR46910:SF3">
    <property type="entry name" value="HALOTOLERANCE PROTEIN 9-RELATED"/>
    <property type="match status" value="1"/>
</dbReference>
<evidence type="ECO:0000256" key="6">
    <source>
        <dbReference type="ARBA" id="ARBA00023242"/>
    </source>
</evidence>
<dbReference type="PROSITE" id="PS00463">
    <property type="entry name" value="ZN2_CY6_FUNGAL_1"/>
    <property type="match status" value="1"/>
</dbReference>
<dbReference type="Proteomes" id="UP000054383">
    <property type="component" value="Unassembled WGS sequence"/>
</dbReference>
<dbReference type="InterPro" id="IPR036864">
    <property type="entry name" value="Zn2-C6_fun-type_DNA-bd_sf"/>
</dbReference>
<name>A0A0U1LT81_TALIS</name>
<reference evidence="9 10" key="1">
    <citation type="submission" date="2015-04" db="EMBL/GenBank/DDBJ databases">
        <authorList>
            <person name="Syromyatnikov M.Y."/>
            <person name="Popov V.N."/>
        </authorList>
    </citation>
    <scope>NUCLEOTIDE SEQUENCE [LARGE SCALE GENOMIC DNA]</scope>
    <source>
        <strain evidence="9">WF-38-12</strain>
    </source>
</reference>
<gene>
    <name evidence="9" type="ORF">PISL3812_02989</name>
</gene>
<dbReference type="GO" id="GO:0003677">
    <property type="term" value="F:DNA binding"/>
    <property type="evidence" value="ECO:0007669"/>
    <property type="project" value="UniProtKB-KW"/>
</dbReference>
<dbReference type="AlphaFoldDB" id="A0A0U1LT81"/>
<keyword evidence="10" id="KW-1185">Reference proteome</keyword>
<sequence>MFYNFAPPRSIGKRRRVNRACEFCRRHRVRCDASTPCAQCVENKRICSRSQSTTHARSNRVVSISGVGKELSHSHTSSPGPEYTRESRAQQQQVIRVSVNKEVDSTLEFITRMTTFCSGVFLQCTPHNDDPGPYRSPFCPGAVDETGSDKCDLSPAQIDRLFSIFSTRLHPLVPIIRQEDLQPSNARPECAALRDAITAYTMQFVFHSGLHTRLLGLQWKQFNTERKRSRVVGMPYFQRCLASCTQYAMFSDPSVMTLKCYCIMTMYLLDTGQHHAAYNVIGLAVRLARSLDLDETALPGLDVKESEHSTIWWTLVHLDFRGTRYQGKPVTTQYAIPKELLQYSLSTASIDHTISPYYTYSLRLTCAALAVLDSVAHDMAREKDHDTEIRARVLSENMQLIHQWKEAAQKEKSFKRLHLDVPSPSLPGDITSPVVEEDDYMTHLPIDIQRNTLLELQYHDTIISLHRTFIEFPTAAPSSQKNRHTKSHVATAAQHALTAIRIIHSRMSQHDVFYGSSELYQYQWNAVLTLLGFMLAYPSCARQTTLRHVNLALEAFEFGGQQSDSAARAASHTRYLRDKVAELNNILSIGYQPTLPAQPDAELQVPAEELGQELDWANFIDSTQWSAYSDQVLDTFDLDTLPNLHLTDASGMDIGSRIQMV</sequence>
<dbReference type="GO" id="GO:0008270">
    <property type="term" value="F:zinc ion binding"/>
    <property type="evidence" value="ECO:0007669"/>
    <property type="project" value="InterPro"/>
</dbReference>
<dbReference type="GO" id="GO:0006351">
    <property type="term" value="P:DNA-templated transcription"/>
    <property type="evidence" value="ECO:0007669"/>
    <property type="project" value="InterPro"/>
</dbReference>
<keyword evidence="4" id="KW-0238">DNA-binding</keyword>
<dbReference type="Pfam" id="PF04082">
    <property type="entry name" value="Fungal_trans"/>
    <property type="match status" value="1"/>
</dbReference>
<dbReference type="CDD" id="cd00067">
    <property type="entry name" value="GAL4"/>
    <property type="match status" value="1"/>
</dbReference>
<feature type="domain" description="Zn(2)-C6 fungal-type" evidence="8">
    <location>
        <begin position="20"/>
        <end position="49"/>
    </location>
</feature>
<dbReference type="Pfam" id="PF00172">
    <property type="entry name" value="Zn_clus"/>
    <property type="match status" value="1"/>
</dbReference>
<dbReference type="InterPro" id="IPR001138">
    <property type="entry name" value="Zn2Cys6_DnaBD"/>
</dbReference>
<dbReference type="SMART" id="SM00906">
    <property type="entry name" value="Fungal_trans"/>
    <property type="match status" value="1"/>
</dbReference>
<evidence type="ECO:0000313" key="9">
    <source>
        <dbReference type="EMBL" id="CRG85986.1"/>
    </source>
</evidence>
<dbReference type="OrthoDB" id="2283488at2759"/>
<proteinExistence type="predicted"/>
<keyword evidence="5" id="KW-0804">Transcription</keyword>
<accession>A0A0U1LT81</accession>
<evidence type="ECO:0000256" key="5">
    <source>
        <dbReference type="ARBA" id="ARBA00023163"/>
    </source>
</evidence>
<dbReference type="InterPro" id="IPR050987">
    <property type="entry name" value="AtrR-like"/>
</dbReference>
<dbReference type="PROSITE" id="PS50048">
    <property type="entry name" value="ZN2_CY6_FUNGAL_2"/>
    <property type="match status" value="1"/>
</dbReference>
<keyword evidence="6" id="KW-0539">Nucleus</keyword>
<evidence type="ECO:0000256" key="4">
    <source>
        <dbReference type="ARBA" id="ARBA00023125"/>
    </source>
</evidence>
<evidence type="ECO:0000256" key="7">
    <source>
        <dbReference type="SAM" id="MobiDB-lite"/>
    </source>
</evidence>
<evidence type="ECO:0000256" key="1">
    <source>
        <dbReference type="ARBA" id="ARBA00004123"/>
    </source>
</evidence>
<evidence type="ECO:0000313" key="10">
    <source>
        <dbReference type="Proteomes" id="UP000054383"/>
    </source>
</evidence>
<dbReference type="PANTHER" id="PTHR46910">
    <property type="entry name" value="TRANSCRIPTION FACTOR PDR1"/>
    <property type="match status" value="1"/>
</dbReference>
<dbReference type="GO" id="GO:0005634">
    <property type="term" value="C:nucleus"/>
    <property type="evidence" value="ECO:0007669"/>
    <property type="project" value="UniProtKB-SubCell"/>
</dbReference>
<dbReference type="CDD" id="cd12148">
    <property type="entry name" value="fungal_TF_MHR"/>
    <property type="match status" value="1"/>
</dbReference>
<protein>
    <recommendedName>
        <fullName evidence="8">Zn(2)-C6 fungal-type domain-containing protein</fullName>
    </recommendedName>
</protein>
<evidence type="ECO:0000259" key="8">
    <source>
        <dbReference type="PROSITE" id="PS50048"/>
    </source>
</evidence>
<dbReference type="SMART" id="SM00066">
    <property type="entry name" value="GAL4"/>
    <property type="match status" value="1"/>
</dbReference>
<evidence type="ECO:0000256" key="3">
    <source>
        <dbReference type="ARBA" id="ARBA00023015"/>
    </source>
</evidence>
<evidence type="ECO:0000256" key="2">
    <source>
        <dbReference type="ARBA" id="ARBA00022723"/>
    </source>
</evidence>
<organism evidence="9 10">
    <name type="scientific">Talaromyces islandicus</name>
    <name type="common">Penicillium islandicum</name>
    <dbReference type="NCBI Taxonomy" id="28573"/>
    <lineage>
        <taxon>Eukaryota</taxon>
        <taxon>Fungi</taxon>
        <taxon>Dikarya</taxon>
        <taxon>Ascomycota</taxon>
        <taxon>Pezizomycotina</taxon>
        <taxon>Eurotiomycetes</taxon>
        <taxon>Eurotiomycetidae</taxon>
        <taxon>Eurotiales</taxon>
        <taxon>Trichocomaceae</taxon>
        <taxon>Talaromyces</taxon>
        <taxon>Talaromyces sect. Islandici</taxon>
    </lineage>
</organism>